<accession>A0A5K7ZPT9</accession>
<dbReference type="InterPro" id="IPR000421">
    <property type="entry name" value="FA58C"/>
</dbReference>
<reference evidence="2 3" key="1">
    <citation type="submission" date="2019-11" db="EMBL/GenBank/DDBJ databases">
        <title>Comparative genomics of hydrocarbon-degrading Desulfosarcina strains.</title>
        <authorList>
            <person name="Watanabe M."/>
            <person name="Kojima H."/>
            <person name="Fukui M."/>
        </authorList>
    </citation>
    <scope>NUCLEOTIDE SEQUENCE [LARGE SCALE GENOMIC DNA]</scope>
    <source>
        <strain evidence="2 3">28bB2T</strain>
    </source>
</reference>
<proteinExistence type="predicted"/>
<dbReference type="EMBL" id="AP021876">
    <property type="protein sequence ID" value="BBO82767.1"/>
    <property type="molecule type" value="Genomic_DNA"/>
</dbReference>
<dbReference type="Gene3D" id="2.60.40.10">
    <property type="entry name" value="Immunoglobulins"/>
    <property type="match status" value="2"/>
</dbReference>
<evidence type="ECO:0000313" key="2">
    <source>
        <dbReference type="EMBL" id="BBO82767.1"/>
    </source>
</evidence>
<dbReference type="SUPFAM" id="SSF49785">
    <property type="entry name" value="Galactose-binding domain-like"/>
    <property type="match status" value="4"/>
</dbReference>
<sequence length="1318" mass="143431">MILLFGLLFQWFLFDGYFTIEALAYDSVEIPWNIGLPGCEADSSVFGYRCSEAIDDNPSTIWHTQWGDAAPSHPHYLQIGLEEPVNICGFRYLPRQDMENGRIDEFRFYTSMDGITWEEQAQGHFINSAEEQERTFSPVTAQYAKLEALSEVNGWGFTSVAELVVLGSSGPLPLEISPESGQVGSAETITFAASGGTPPYTFDLYQDESGATLIDNGDGTADYAAGSVAGIDIVRVTDDTGVAINATVSVNVLSTAAPLQPTALSPSGGVGDLTPEFEWTPFESGGDGDTQAGYQIRVAFCVDINNCDLEEDDDTFHWVTYDTGFVADPTGSGHVYTPGAYAGVDSVTGVTRKSEPLSYLHPDDSEDIWGYRWSVRYRDSGGNWSEWCGSKKFWVRWSEASLTPSTSNVSLGSNVHFKITDRYDNLLPYHFYLFQNESGATLIDNGDGTAIYTAGTSPGTDKVHVNDYCDTTFEYKATVVVTDGSSNDPLEILWNIGMPGCKTDSAVFGYRCTEAIDGDPSTIWHTQWGDGAPSHPHYLQIGLEEPVNICGFRYLPRQDMENGRIDEFRFYTSMDGITWEEQAQGHFINSAEEQEHTFSPVTAQYAKLEALSEVNGWGFTSVAELVVLGSTAPPLSISPESEQVSPEEAIIFTASGGTPPYTLSLNQNESGATLIDNGDGTATYTAGSVAGTDIVRVTDATGTAVDAIVAVNGVCAPLKPTALYPTGRETINTLTPEFEWTPFEGCGNGDTQAGYQIRVENFYILADCDNPIGIVYDTGFIADSSGNSHVYTAGAYSGVDPVTGDTRISRPLNYASPNDPDYGLGGYRWYVRYCDTGGNWSEWSDDSCGNSSFFPEPSPISITPSSPSVSLGGSIDFNIAGGRPDYYYYYYLVQNESGATLIDNGDGTAIYTAGTIPGTDIVRVTDYYTYDSATVTITDQPIACDPIEILLNIGMPGCEADSSVFGYRCSEAIDGDPNTIWHTTWGADQTSHPHWIILGLSEEATICGFRYLPRQDMENGRIDEYRFYTSLDGVVWEEQSQGNFTNTADEQERLFTPVSANFIKLEALSEVNGEAFTSVAELVILGSSQEPLAISPLAPQIIAGAEVIFNGSGGTPPYAFNLIQNESGAALIDNEDGTANYTAGSIPGTDIVLLTDEYTSDQASVTVTDNPTACEPIEIPWNIGMPGCEVDSSVFGYRCSEAIDDDPSTIWHTTWGTDETTHPHWIILGLSEQTAVCGFRYLPRQDMENGRIDHYRFYTSLDGVVWEEQSQGYFTNTTDEQERLFSPVSANYIKLEALSEVNGEAFTSVAELVILGNP</sequence>
<feature type="domain" description="F5/8 type C" evidence="1">
    <location>
        <begin position="1204"/>
        <end position="1317"/>
    </location>
</feature>
<evidence type="ECO:0000313" key="3">
    <source>
        <dbReference type="Proteomes" id="UP000425960"/>
    </source>
</evidence>
<dbReference type="InterPro" id="IPR008979">
    <property type="entry name" value="Galactose-bd-like_sf"/>
</dbReference>
<dbReference type="Proteomes" id="UP000425960">
    <property type="component" value="Chromosome"/>
</dbReference>
<feature type="domain" description="F5/8 type C" evidence="1">
    <location>
        <begin position="935"/>
        <end position="1087"/>
    </location>
</feature>
<dbReference type="Pfam" id="PF00754">
    <property type="entry name" value="F5_F8_type_C"/>
    <property type="match status" value="4"/>
</dbReference>
<name>A0A5K7ZPT9_9BACT</name>
<protein>
    <recommendedName>
        <fullName evidence="1">F5/8 type C domain-containing protein</fullName>
    </recommendedName>
</protein>
<feature type="domain" description="F5/8 type C" evidence="1">
    <location>
        <begin position="18"/>
        <end position="168"/>
    </location>
</feature>
<gene>
    <name evidence="2" type="ORF">DSCO28_33330</name>
</gene>
<dbReference type="KEGG" id="dov:DSCO28_33330"/>
<feature type="domain" description="F5/8 type C" evidence="1">
    <location>
        <begin position="478"/>
        <end position="630"/>
    </location>
</feature>
<dbReference type="PROSITE" id="PS50022">
    <property type="entry name" value="FA58C_3"/>
    <property type="match status" value="4"/>
</dbReference>
<organism evidence="2 3">
    <name type="scientific">Desulfosarcina ovata subsp. sediminis</name>
    <dbReference type="NCBI Taxonomy" id="885957"/>
    <lineage>
        <taxon>Bacteria</taxon>
        <taxon>Pseudomonadati</taxon>
        <taxon>Thermodesulfobacteriota</taxon>
        <taxon>Desulfobacteria</taxon>
        <taxon>Desulfobacterales</taxon>
        <taxon>Desulfosarcinaceae</taxon>
        <taxon>Desulfosarcina</taxon>
    </lineage>
</organism>
<dbReference type="InterPro" id="IPR013783">
    <property type="entry name" value="Ig-like_fold"/>
</dbReference>
<evidence type="ECO:0000259" key="1">
    <source>
        <dbReference type="PROSITE" id="PS50022"/>
    </source>
</evidence>
<dbReference type="Gene3D" id="2.60.120.260">
    <property type="entry name" value="Galactose-binding domain-like"/>
    <property type="match status" value="4"/>
</dbReference>